<reference evidence="2" key="1">
    <citation type="submission" date="2021-09" db="EMBL/GenBank/DDBJ databases">
        <authorList>
            <consortium name="AG Swart"/>
            <person name="Singh M."/>
            <person name="Singh A."/>
            <person name="Seah K."/>
            <person name="Emmerich C."/>
        </authorList>
    </citation>
    <scope>NUCLEOTIDE SEQUENCE</scope>
    <source>
        <strain evidence="2">ATCC30299</strain>
    </source>
</reference>
<feature type="compositionally biased region" description="Polar residues" evidence="1">
    <location>
        <begin position="59"/>
        <end position="68"/>
    </location>
</feature>
<feature type="region of interest" description="Disordered" evidence="1">
    <location>
        <begin position="52"/>
        <end position="85"/>
    </location>
</feature>
<keyword evidence="3" id="KW-1185">Reference proteome</keyword>
<sequence length="145" mass="16879">MNQLTFKGGNSRPFFESRIAEQNSNLITESRRLLRQIQKLATISPLKSKSIRNLRKQEQLNQDSSFGESKSKRTSKSPLLATSTLPKSPFTKEFKAPENKMKPFLLSYAEYVKKKYRRKFVAENFIDDCFLPPIIENRKLMIQDS</sequence>
<evidence type="ECO:0000313" key="2">
    <source>
        <dbReference type="EMBL" id="CAG9334877.1"/>
    </source>
</evidence>
<proteinExistence type="predicted"/>
<gene>
    <name evidence="2" type="ORF">BSTOLATCC_MIC62462</name>
</gene>
<comment type="caution">
    <text evidence="2">The sequence shown here is derived from an EMBL/GenBank/DDBJ whole genome shotgun (WGS) entry which is preliminary data.</text>
</comment>
<name>A0AAU9KAZ5_9CILI</name>
<feature type="compositionally biased region" description="Polar residues" evidence="1">
    <location>
        <begin position="76"/>
        <end position="85"/>
    </location>
</feature>
<dbReference type="EMBL" id="CAJZBQ010000060">
    <property type="protein sequence ID" value="CAG9334877.1"/>
    <property type="molecule type" value="Genomic_DNA"/>
</dbReference>
<protein>
    <submittedName>
        <fullName evidence="2">Uncharacterized protein</fullName>
    </submittedName>
</protein>
<evidence type="ECO:0000313" key="3">
    <source>
        <dbReference type="Proteomes" id="UP001162131"/>
    </source>
</evidence>
<evidence type="ECO:0000256" key="1">
    <source>
        <dbReference type="SAM" id="MobiDB-lite"/>
    </source>
</evidence>
<dbReference type="Proteomes" id="UP001162131">
    <property type="component" value="Unassembled WGS sequence"/>
</dbReference>
<accession>A0AAU9KAZ5</accession>
<dbReference type="AlphaFoldDB" id="A0AAU9KAZ5"/>
<organism evidence="2 3">
    <name type="scientific">Blepharisma stoltei</name>
    <dbReference type="NCBI Taxonomy" id="1481888"/>
    <lineage>
        <taxon>Eukaryota</taxon>
        <taxon>Sar</taxon>
        <taxon>Alveolata</taxon>
        <taxon>Ciliophora</taxon>
        <taxon>Postciliodesmatophora</taxon>
        <taxon>Heterotrichea</taxon>
        <taxon>Heterotrichida</taxon>
        <taxon>Blepharismidae</taxon>
        <taxon>Blepharisma</taxon>
    </lineage>
</organism>